<dbReference type="Proteomes" id="UP000517759">
    <property type="component" value="Unassembled WGS sequence"/>
</dbReference>
<reference evidence="4" key="2">
    <citation type="journal article" date="2019" name="Int. J. Syst. Evol. Microbiol.">
        <title>The Global Catalogue of Microorganisms (GCM) 10K type strain sequencing project: providing services to taxonomists for standard genome sequencing and annotation.</title>
        <authorList>
            <consortium name="The Broad Institute Genomics Platform"/>
            <consortium name="The Broad Institute Genome Sequencing Center for Infectious Disease"/>
            <person name="Wu L."/>
            <person name="Ma J."/>
        </authorList>
    </citation>
    <scope>NUCLEOTIDE SEQUENCE [LARGE SCALE GENOMIC DNA]</scope>
    <source>
        <strain evidence="4">NBRC 107710</strain>
    </source>
</reference>
<reference evidence="2 3" key="3">
    <citation type="submission" date="2020-08" db="EMBL/GenBank/DDBJ databases">
        <title>Genomic Encyclopedia of Type Strains, Phase IV (KMG-IV): sequencing the most valuable type-strain genomes for metagenomic binning, comparative biology and taxonomic classification.</title>
        <authorList>
            <person name="Goeker M."/>
        </authorList>
    </citation>
    <scope>NUCLEOTIDE SEQUENCE [LARGE SCALE GENOMIC DNA]</scope>
    <source>
        <strain evidence="2 3">DSM 24105</strain>
    </source>
</reference>
<dbReference type="EMBL" id="JACIDN010000010">
    <property type="protein sequence ID" value="MBB3905086.1"/>
    <property type="molecule type" value="Genomic_DNA"/>
</dbReference>
<evidence type="ECO:0000313" key="3">
    <source>
        <dbReference type="Proteomes" id="UP000517759"/>
    </source>
</evidence>
<evidence type="ECO:0000313" key="1">
    <source>
        <dbReference type="EMBL" id="GLS44407.1"/>
    </source>
</evidence>
<evidence type="ECO:0000313" key="2">
    <source>
        <dbReference type="EMBL" id="MBB3905086.1"/>
    </source>
</evidence>
<proteinExistence type="predicted"/>
<sequence length="79" mass="8426">MHHLEFAALESASLNSDAAWERWVARAERAFGRDFSLDGNQDTDGYSIDGALAAFEGGSTVAEYVAHVRVNVAALAKAA</sequence>
<keyword evidence="4" id="KW-1185">Reference proteome</keyword>
<dbReference type="RefSeq" id="WP_183510970.1">
    <property type="nucleotide sequence ID" value="NZ_BSPG01000011.1"/>
</dbReference>
<gene>
    <name evidence="1" type="ORF">GCM10007884_23950</name>
    <name evidence="2" type="ORF">GGR33_004614</name>
</gene>
<reference evidence="1" key="4">
    <citation type="submission" date="2023-01" db="EMBL/GenBank/DDBJ databases">
        <title>Draft genome sequence of Methylobacterium brachythecii strain NBRC 107710.</title>
        <authorList>
            <person name="Sun Q."/>
            <person name="Mori K."/>
        </authorList>
    </citation>
    <scope>NUCLEOTIDE SEQUENCE</scope>
    <source>
        <strain evidence="1">NBRC 107710</strain>
    </source>
</reference>
<reference evidence="1" key="1">
    <citation type="journal article" date="2014" name="Int. J. Syst. Evol. Microbiol.">
        <title>Complete genome of a new Firmicutes species belonging to the dominant human colonic microbiota ('Ruminococcus bicirculans') reveals two chromosomes and a selective capacity to utilize plant glucans.</title>
        <authorList>
            <consortium name="NISC Comparative Sequencing Program"/>
            <person name="Wegmann U."/>
            <person name="Louis P."/>
            <person name="Goesmann A."/>
            <person name="Henrissat B."/>
            <person name="Duncan S.H."/>
            <person name="Flint H.J."/>
        </authorList>
    </citation>
    <scope>NUCLEOTIDE SEQUENCE</scope>
    <source>
        <strain evidence="1">NBRC 107710</strain>
    </source>
</reference>
<dbReference type="AlphaFoldDB" id="A0A7W6AQY2"/>
<dbReference type="Proteomes" id="UP001156881">
    <property type="component" value="Unassembled WGS sequence"/>
</dbReference>
<protein>
    <submittedName>
        <fullName evidence="2">Uncharacterized protein</fullName>
    </submittedName>
</protein>
<organism evidence="2 3">
    <name type="scientific">Methylobacterium brachythecii</name>
    <dbReference type="NCBI Taxonomy" id="1176177"/>
    <lineage>
        <taxon>Bacteria</taxon>
        <taxon>Pseudomonadati</taxon>
        <taxon>Pseudomonadota</taxon>
        <taxon>Alphaproteobacteria</taxon>
        <taxon>Hyphomicrobiales</taxon>
        <taxon>Methylobacteriaceae</taxon>
        <taxon>Methylobacterium</taxon>
    </lineage>
</organism>
<evidence type="ECO:0000313" key="4">
    <source>
        <dbReference type="Proteomes" id="UP001156881"/>
    </source>
</evidence>
<dbReference type="EMBL" id="BSPG01000011">
    <property type="protein sequence ID" value="GLS44407.1"/>
    <property type="molecule type" value="Genomic_DNA"/>
</dbReference>
<name>A0A7W6AQY2_9HYPH</name>
<accession>A0A7W6AQY2</accession>
<comment type="caution">
    <text evidence="2">The sequence shown here is derived from an EMBL/GenBank/DDBJ whole genome shotgun (WGS) entry which is preliminary data.</text>
</comment>